<proteinExistence type="predicted"/>
<feature type="compositionally biased region" description="Low complexity" evidence="2">
    <location>
        <begin position="1201"/>
        <end position="1215"/>
    </location>
</feature>
<dbReference type="EMBL" id="LGRX02012911">
    <property type="protein sequence ID" value="KAK3266660.1"/>
    <property type="molecule type" value="Genomic_DNA"/>
</dbReference>
<feature type="region of interest" description="Disordered" evidence="2">
    <location>
        <begin position="792"/>
        <end position="827"/>
    </location>
</feature>
<feature type="region of interest" description="Disordered" evidence="2">
    <location>
        <begin position="1103"/>
        <end position="1126"/>
    </location>
</feature>
<feature type="region of interest" description="Disordered" evidence="2">
    <location>
        <begin position="504"/>
        <end position="590"/>
    </location>
</feature>
<feature type="compositionally biased region" description="Basic residues" evidence="2">
    <location>
        <begin position="536"/>
        <end position="546"/>
    </location>
</feature>
<feature type="region of interest" description="Disordered" evidence="2">
    <location>
        <begin position="1139"/>
        <end position="1239"/>
    </location>
</feature>
<organism evidence="3 4">
    <name type="scientific">Cymbomonas tetramitiformis</name>
    <dbReference type="NCBI Taxonomy" id="36881"/>
    <lineage>
        <taxon>Eukaryota</taxon>
        <taxon>Viridiplantae</taxon>
        <taxon>Chlorophyta</taxon>
        <taxon>Pyramimonadophyceae</taxon>
        <taxon>Pyramimonadales</taxon>
        <taxon>Pyramimonadaceae</taxon>
        <taxon>Cymbomonas</taxon>
    </lineage>
</organism>
<feature type="coiled-coil region" evidence="1">
    <location>
        <begin position="624"/>
        <end position="662"/>
    </location>
</feature>
<protein>
    <submittedName>
        <fullName evidence="3">Uncharacterized protein</fullName>
    </submittedName>
</protein>
<feature type="region of interest" description="Disordered" evidence="2">
    <location>
        <begin position="1064"/>
        <end position="1083"/>
    </location>
</feature>
<sequence>MGLAVSAIDLDDHSDLEAATREPRKMNLDDYIKAGRYPKCPQGYGIVNEEELTKCLTGFTTTATRMGALLKEYQSAIRLAEKLAYEEAFDKINNDAGNKIDPMARNRGLASRQASYVSMTQSLPEMFKQAQTFLTMLQDNCLVTEDHLAEMYISNCQNDMPREVEEMLKIREKDLKAPEAMQDSDEMLEAFSNIQARTVKLSQQFKTLKDSNSTLRTSMSLKLTQTEEARLELEKTAQIAQQKLEFEDNVRKVEAYMEENNIEPMNVKRKLLKRGQMANKFKKTGKKISMIAALGKKSSKKAEKAVDTGVTGGKENSGAMDEKLMTWMHEELCKMKEKVEELEGEEQSRKAAHEEMGAELTKANKEKMGQFRERQAMETYVQETRKRNTFLTKRLLCKHFQLRLLQKRITSRGGTMSMDDLQDDTDKSSEDLLIALQRSDLHRMESTAAEQQAEIVNLMEELETAKAASAALSAENEALEEANQELSLKVDEAQASLAANSAIFSGEDSDSSNTPQPPDSSEPLGAEEDPLMEKNRNRKVKKKKKTSSGTDDATEMSQGEEGVALPPIAEKQTQQEEGTGPEEKKTPGPIRFASTFRALLNDSQELEAMKAEEKGEVSLMMDDLHLKEEEMEQLRMNNSALQDKLTNANRNAAAKIKQLNAMMPILADRSHSGSPDFHWSEAVLSMRRMNMVMTELEGDLYEKKQHEERSSKAKRATLDRRDTVRDLKTIISGGDAVDKETAEAISEKITKMFQDMDLMWRLVQSRFKRISQVMQNDKPASVLLEPLEHDQAAKNNNENSVKEGQEGQEEDLQGSEMPGEDQESLPDGSVDVVASLTEAASADRSMDGASPAPYTDDAAVQVLFDGSDGTQLQKWEQKVASLEEKAAELHETIRSLKSQIDMTEKIALKRGAEAKKLREMLEPIEGELREARRKEQEALASHAAAVATLEEAQLDRSHLAQRLDESASTRETSMIRKMSVLSVQNTILKTRLKDQEEDVKQAMSKLPDKFSRRVAKYLKEQAMVREAGQEELEAKLKADEEDGGEEGMAAEMDKMDSILEEVKEEVEEKEAVEGKDVVEQTENEQEEVCKVCNERLQHGCPRCWEEEGGRKHKHGKKTKGQGKVQKTSIALSVVSHLGGTLAAGGGAKGAAEDPPIDGASSAEPDVEEPEPDVEEPQCGRCEEMKQQVELLQQNLWRYMEASSPSADKDSSPPSSNLQAPPSGGSEQAGAHTTMPGARHTVSTCSLAVVNAIGQPEAHPEAVRRSSSRPQLCPELRSLI</sequence>
<dbReference type="Proteomes" id="UP001190700">
    <property type="component" value="Unassembled WGS sequence"/>
</dbReference>
<feature type="compositionally biased region" description="Acidic residues" evidence="2">
    <location>
        <begin position="1164"/>
        <end position="1175"/>
    </location>
</feature>
<feature type="compositionally biased region" description="Basic residues" evidence="2">
    <location>
        <begin position="1110"/>
        <end position="1120"/>
    </location>
</feature>
<name>A0AAE0KZY2_9CHLO</name>
<evidence type="ECO:0000256" key="1">
    <source>
        <dbReference type="SAM" id="Coils"/>
    </source>
</evidence>
<keyword evidence="4" id="KW-1185">Reference proteome</keyword>
<keyword evidence="1" id="KW-0175">Coiled coil</keyword>
<evidence type="ECO:0000256" key="2">
    <source>
        <dbReference type="SAM" id="MobiDB-lite"/>
    </source>
</evidence>
<feature type="region of interest" description="Disordered" evidence="2">
    <location>
        <begin position="1256"/>
        <end position="1279"/>
    </location>
</feature>
<gene>
    <name evidence="3" type="ORF">CYMTET_24737</name>
</gene>
<feature type="compositionally biased region" description="Basic and acidic residues" evidence="2">
    <location>
        <begin position="1069"/>
        <end position="1078"/>
    </location>
</feature>
<reference evidence="3 4" key="1">
    <citation type="journal article" date="2015" name="Genome Biol. Evol.">
        <title>Comparative Genomics of a Bacterivorous Green Alga Reveals Evolutionary Causalities and Consequences of Phago-Mixotrophic Mode of Nutrition.</title>
        <authorList>
            <person name="Burns J.A."/>
            <person name="Paasch A."/>
            <person name="Narechania A."/>
            <person name="Kim E."/>
        </authorList>
    </citation>
    <scope>NUCLEOTIDE SEQUENCE [LARGE SCALE GENOMIC DNA]</scope>
    <source>
        <strain evidence="3 4">PLY_AMNH</strain>
    </source>
</reference>
<evidence type="ECO:0000313" key="3">
    <source>
        <dbReference type="EMBL" id="KAK3266660.1"/>
    </source>
</evidence>
<feature type="compositionally biased region" description="Acidic residues" evidence="2">
    <location>
        <begin position="806"/>
        <end position="824"/>
    </location>
</feature>
<feature type="coiled-coil region" evidence="1">
    <location>
        <begin position="441"/>
        <end position="496"/>
    </location>
</feature>
<dbReference type="AlphaFoldDB" id="A0AAE0KZY2"/>
<feature type="coiled-coil region" evidence="1">
    <location>
        <begin position="872"/>
        <end position="934"/>
    </location>
</feature>
<feature type="compositionally biased region" description="Polar residues" evidence="2">
    <location>
        <begin position="547"/>
        <end position="557"/>
    </location>
</feature>
<comment type="caution">
    <text evidence="3">The sequence shown here is derived from an EMBL/GenBank/DDBJ whole genome shotgun (WGS) entry which is preliminary data.</text>
</comment>
<evidence type="ECO:0000313" key="4">
    <source>
        <dbReference type="Proteomes" id="UP001190700"/>
    </source>
</evidence>
<accession>A0AAE0KZY2</accession>